<organism evidence="1 2">
    <name type="scientific">Trifolium medium</name>
    <dbReference type="NCBI Taxonomy" id="97028"/>
    <lineage>
        <taxon>Eukaryota</taxon>
        <taxon>Viridiplantae</taxon>
        <taxon>Streptophyta</taxon>
        <taxon>Embryophyta</taxon>
        <taxon>Tracheophyta</taxon>
        <taxon>Spermatophyta</taxon>
        <taxon>Magnoliopsida</taxon>
        <taxon>eudicotyledons</taxon>
        <taxon>Gunneridae</taxon>
        <taxon>Pentapetalae</taxon>
        <taxon>rosids</taxon>
        <taxon>fabids</taxon>
        <taxon>Fabales</taxon>
        <taxon>Fabaceae</taxon>
        <taxon>Papilionoideae</taxon>
        <taxon>50 kb inversion clade</taxon>
        <taxon>NPAAA clade</taxon>
        <taxon>Hologalegina</taxon>
        <taxon>IRL clade</taxon>
        <taxon>Trifolieae</taxon>
        <taxon>Trifolium</taxon>
    </lineage>
</organism>
<sequence length="60" mass="6610">LSGDSAGDGALRCPSQGFFKRFAGEKAGHLSILDLLERKLNIFLQFFFLMGMRLLYPASG</sequence>
<dbReference type="AlphaFoldDB" id="A0A392VQG8"/>
<proteinExistence type="predicted"/>
<comment type="caution">
    <text evidence="1">The sequence shown here is derived from an EMBL/GenBank/DDBJ whole genome shotgun (WGS) entry which is preliminary data.</text>
</comment>
<dbReference type="EMBL" id="LXQA011214638">
    <property type="protein sequence ID" value="MCI89231.1"/>
    <property type="molecule type" value="Genomic_DNA"/>
</dbReference>
<feature type="non-terminal residue" evidence="1">
    <location>
        <position position="1"/>
    </location>
</feature>
<dbReference type="Proteomes" id="UP000265520">
    <property type="component" value="Unassembled WGS sequence"/>
</dbReference>
<keyword evidence="2" id="KW-1185">Reference proteome</keyword>
<evidence type="ECO:0000313" key="1">
    <source>
        <dbReference type="EMBL" id="MCI89231.1"/>
    </source>
</evidence>
<accession>A0A392VQG8</accession>
<name>A0A392VQG8_9FABA</name>
<evidence type="ECO:0000313" key="2">
    <source>
        <dbReference type="Proteomes" id="UP000265520"/>
    </source>
</evidence>
<reference evidence="1 2" key="1">
    <citation type="journal article" date="2018" name="Front. Plant Sci.">
        <title>Red Clover (Trifolium pratense) and Zigzag Clover (T. medium) - A Picture of Genomic Similarities and Differences.</title>
        <authorList>
            <person name="Dluhosova J."/>
            <person name="Istvanek J."/>
            <person name="Nedelnik J."/>
            <person name="Repkova J."/>
        </authorList>
    </citation>
    <scope>NUCLEOTIDE SEQUENCE [LARGE SCALE GENOMIC DNA]</scope>
    <source>
        <strain evidence="2">cv. 10/8</strain>
        <tissue evidence="1">Leaf</tissue>
    </source>
</reference>
<protein>
    <submittedName>
        <fullName evidence="1">Uncharacterized protein</fullName>
    </submittedName>
</protein>